<dbReference type="Pfam" id="PF01395">
    <property type="entry name" value="PBP_GOBP"/>
    <property type="match status" value="1"/>
</dbReference>
<dbReference type="SUPFAM" id="SSF47565">
    <property type="entry name" value="Insect pheromone/odorant-binding proteins"/>
    <property type="match status" value="1"/>
</dbReference>
<dbReference type="InterPro" id="IPR006170">
    <property type="entry name" value="PBP/GOBP"/>
</dbReference>
<feature type="signal peptide" evidence="1">
    <location>
        <begin position="1"/>
        <end position="23"/>
    </location>
</feature>
<dbReference type="GO" id="GO:0005549">
    <property type="term" value="F:odorant binding"/>
    <property type="evidence" value="ECO:0007669"/>
    <property type="project" value="InterPro"/>
</dbReference>
<dbReference type="Gene3D" id="1.10.238.20">
    <property type="entry name" value="Pheromone/general odorant binding protein domain"/>
    <property type="match status" value="1"/>
</dbReference>
<dbReference type="OrthoDB" id="6745366at2759"/>
<evidence type="ECO:0000256" key="1">
    <source>
        <dbReference type="SAM" id="SignalP"/>
    </source>
</evidence>
<accession>A0A8K0CVC9</accession>
<proteinExistence type="predicted"/>
<dbReference type="AlphaFoldDB" id="A0A8K0CVC9"/>
<organism evidence="2 3">
    <name type="scientific">Ignelater luminosus</name>
    <name type="common">Cucubano</name>
    <name type="synonym">Pyrophorus luminosus</name>
    <dbReference type="NCBI Taxonomy" id="2038154"/>
    <lineage>
        <taxon>Eukaryota</taxon>
        <taxon>Metazoa</taxon>
        <taxon>Ecdysozoa</taxon>
        <taxon>Arthropoda</taxon>
        <taxon>Hexapoda</taxon>
        <taxon>Insecta</taxon>
        <taxon>Pterygota</taxon>
        <taxon>Neoptera</taxon>
        <taxon>Endopterygota</taxon>
        <taxon>Coleoptera</taxon>
        <taxon>Polyphaga</taxon>
        <taxon>Elateriformia</taxon>
        <taxon>Elateroidea</taxon>
        <taxon>Elateridae</taxon>
        <taxon>Agrypninae</taxon>
        <taxon>Pyrophorini</taxon>
        <taxon>Ignelater</taxon>
    </lineage>
</organism>
<dbReference type="InterPro" id="IPR036728">
    <property type="entry name" value="PBP_GOBP_sf"/>
</dbReference>
<feature type="chain" id="PRO_5035434896" evidence="1">
    <location>
        <begin position="24"/>
        <end position="150"/>
    </location>
</feature>
<dbReference type="EMBL" id="VTPC01007120">
    <property type="protein sequence ID" value="KAF2894335.1"/>
    <property type="molecule type" value="Genomic_DNA"/>
</dbReference>
<sequence length="150" mass="16757">MKTEVVFFLCCVIFQAGISTISARAVTVTTISLVNAEAQCIKDLDLDEEHIDNLDDQVITPENDNQYNSYLECAWKKVKFQDANGRIDYDAVADHLLETVVEVLAVEEDVKLNIKLRTLKSITYCQQNPPGGVNHGQIIVKLINCIMNGL</sequence>
<keyword evidence="1" id="KW-0732">Signal</keyword>
<comment type="caution">
    <text evidence="2">The sequence shown here is derived from an EMBL/GenBank/DDBJ whole genome shotgun (WGS) entry which is preliminary data.</text>
</comment>
<gene>
    <name evidence="2" type="ORF">ILUMI_11838</name>
</gene>
<evidence type="ECO:0000313" key="3">
    <source>
        <dbReference type="Proteomes" id="UP000801492"/>
    </source>
</evidence>
<reference evidence="2" key="1">
    <citation type="submission" date="2019-08" db="EMBL/GenBank/DDBJ databases">
        <title>The genome of the North American firefly Photinus pyralis.</title>
        <authorList>
            <consortium name="Photinus pyralis genome working group"/>
            <person name="Fallon T.R."/>
            <person name="Sander Lower S.E."/>
            <person name="Weng J.-K."/>
        </authorList>
    </citation>
    <scope>NUCLEOTIDE SEQUENCE</scope>
    <source>
        <strain evidence="2">TRF0915ILg1</strain>
        <tissue evidence="2">Whole body</tissue>
    </source>
</reference>
<dbReference type="Proteomes" id="UP000801492">
    <property type="component" value="Unassembled WGS sequence"/>
</dbReference>
<evidence type="ECO:0000313" key="2">
    <source>
        <dbReference type="EMBL" id="KAF2894335.1"/>
    </source>
</evidence>
<protein>
    <submittedName>
        <fullName evidence="2">Uncharacterized protein</fullName>
    </submittedName>
</protein>
<keyword evidence="3" id="KW-1185">Reference proteome</keyword>
<name>A0A8K0CVC9_IGNLU</name>